<dbReference type="SMART" id="SM00239">
    <property type="entry name" value="C2"/>
    <property type="match status" value="1"/>
</dbReference>
<dbReference type="Gene3D" id="1.10.357.50">
    <property type="match status" value="1"/>
</dbReference>
<dbReference type="Pfam" id="PF00168">
    <property type="entry name" value="C2"/>
    <property type="match status" value="1"/>
</dbReference>
<dbReference type="Gene3D" id="1.20.58.1100">
    <property type="match status" value="1"/>
</dbReference>
<evidence type="ECO:0000313" key="6">
    <source>
        <dbReference type="Proteomes" id="UP000189513"/>
    </source>
</evidence>
<comment type="caution">
    <text evidence="5">The sequence shown here is derived from an EMBL/GenBank/DDBJ whole genome shotgun (WGS) entry which is preliminary data.</text>
</comment>
<name>A0A1V2LAQ7_CYBFA</name>
<evidence type="ECO:0000259" key="4">
    <source>
        <dbReference type="PROSITE" id="PS51259"/>
    </source>
</evidence>
<dbReference type="EMBL" id="MPUK01000003">
    <property type="protein sequence ID" value="ONH68131.1"/>
    <property type="molecule type" value="Genomic_DNA"/>
</dbReference>
<feature type="domain" description="C2" evidence="2">
    <location>
        <begin position="826"/>
        <end position="950"/>
    </location>
</feature>
<dbReference type="SUPFAM" id="SSF49562">
    <property type="entry name" value="C2 domain (Calcium/lipid-binding domain, CaLB)"/>
    <property type="match status" value="1"/>
</dbReference>
<dbReference type="InterPro" id="IPR052811">
    <property type="entry name" value="Glucose_resp_signaling"/>
</dbReference>
<dbReference type="PROSITE" id="PS51259">
    <property type="entry name" value="MHD2"/>
    <property type="match status" value="1"/>
</dbReference>
<dbReference type="STRING" id="36022.A0A1V2LAQ7"/>
<dbReference type="PROSITE" id="PS50004">
    <property type="entry name" value="C2"/>
    <property type="match status" value="1"/>
</dbReference>
<gene>
    <name evidence="5" type="ORF">BON22_1883</name>
</gene>
<evidence type="ECO:0000256" key="1">
    <source>
        <dbReference type="SAM" id="MobiDB-lite"/>
    </source>
</evidence>
<dbReference type="CDD" id="cd04043">
    <property type="entry name" value="C2_Munc13_fungal"/>
    <property type="match status" value="1"/>
</dbReference>
<dbReference type="InterPro" id="IPR014772">
    <property type="entry name" value="Munc13_dom-2"/>
</dbReference>
<feature type="region of interest" description="Disordered" evidence="1">
    <location>
        <begin position="71"/>
        <end position="99"/>
    </location>
</feature>
<organism evidence="5 6">
    <name type="scientific">Cyberlindnera fabianii</name>
    <name type="common">Yeast</name>
    <name type="synonym">Hansenula fabianii</name>
    <dbReference type="NCBI Taxonomy" id="36022"/>
    <lineage>
        <taxon>Eukaryota</taxon>
        <taxon>Fungi</taxon>
        <taxon>Dikarya</taxon>
        <taxon>Ascomycota</taxon>
        <taxon>Saccharomycotina</taxon>
        <taxon>Saccharomycetes</taxon>
        <taxon>Phaffomycetales</taxon>
        <taxon>Phaffomycetaceae</taxon>
        <taxon>Cyberlindnera</taxon>
    </lineage>
</organism>
<reference evidence="6" key="1">
    <citation type="journal article" date="2017" name="Genome Announc.">
        <title>Genome sequences of Cyberlindnera fabianii 65, Pichia kudriavzevii 129, and Saccharomyces cerevisiae 131 isolated from fermented masau fruits in Zimbabwe.</title>
        <authorList>
            <person name="van Rijswijck I.M.H."/>
            <person name="Derks M.F.L."/>
            <person name="Abee T."/>
            <person name="de Ridder D."/>
            <person name="Smid E.J."/>
        </authorList>
    </citation>
    <scope>NUCLEOTIDE SEQUENCE [LARGE SCALE GENOMIC DNA]</scope>
    <source>
        <strain evidence="6">65</strain>
    </source>
</reference>
<keyword evidence="5" id="KW-0418">Kinase</keyword>
<feature type="compositionally biased region" description="Polar residues" evidence="1">
    <location>
        <begin position="257"/>
        <end position="266"/>
    </location>
</feature>
<dbReference type="VEuPathDB" id="FungiDB:BON22_1883"/>
<dbReference type="PANTHER" id="PTHR47263">
    <property type="entry name" value="ADENYLATE CYCLASE ACTIVATION PROTEIN GIT1"/>
    <property type="match status" value="1"/>
</dbReference>
<dbReference type="InterPro" id="IPR014770">
    <property type="entry name" value="Munc13_1"/>
</dbReference>
<evidence type="ECO:0000313" key="5">
    <source>
        <dbReference type="EMBL" id="ONH68131.1"/>
    </source>
</evidence>
<accession>A0A1V2LAQ7</accession>
<feature type="region of interest" description="Disordered" evidence="1">
    <location>
        <begin position="1"/>
        <end position="47"/>
    </location>
</feature>
<dbReference type="InterPro" id="IPR000008">
    <property type="entry name" value="C2_dom"/>
</dbReference>
<dbReference type="GO" id="GO:0016301">
    <property type="term" value="F:kinase activity"/>
    <property type="evidence" value="ECO:0007669"/>
    <property type="project" value="UniProtKB-KW"/>
</dbReference>
<dbReference type="Gene3D" id="2.60.40.150">
    <property type="entry name" value="C2 domain"/>
    <property type="match status" value="1"/>
</dbReference>
<dbReference type="PROSITE" id="PS51258">
    <property type="entry name" value="MHD1"/>
    <property type="match status" value="1"/>
</dbReference>
<proteinExistence type="predicted"/>
<feature type="compositionally biased region" description="Low complexity" evidence="1">
    <location>
        <begin position="74"/>
        <end position="97"/>
    </location>
</feature>
<dbReference type="InterPro" id="IPR035892">
    <property type="entry name" value="C2_domain_sf"/>
</dbReference>
<dbReference type="OMA" id="VLKSPKW"/>
<dbReference type="PANTHER" id="PTHR47263:SF1">
    <property type="entry name" value="C2 DOMAIN PROTEIN (AFU_ORTHOLOGUE AFUA_7G02350)"/>
    <property type="match status" value="1"/>
</dbReference>
<keyword evidence="5" id="KW-0808">Transferase</keyword>
<feature type="domain" description="MHD2" evidence="4">
    <location>
        <begin position="1030"/>
        <end position="1175"/>
    </location>
</feature>
<dbReference type="Proteomes" id="UP000189513">
    <property type="component" value="Unassembled WGS sequence"/>
</dbReference>
<feature type="compositionally biased region" description="Polar residues" evidence="1">
    <location>
        <begin position="16"/>
        <end position="47"/>
    </location>
</feature>
<feature type="domain" description="MHD1" evidence="3">
    <location>
        <begin position="629"/>
        <end position="752"/>
    </location>
</feature>
<evidence type="ECO:0000259" key="3">
    <source>
        <dbReference type="PROSITE" id="PS51258"/>
    </source>
</evidence>
<keyword evidence="6" id="KW-1185">Reference proteome</keyword>
<feature type="region of interest" description="Disordered" evidence="1">
    <location>
        <begin position="233"/>
        <end position="266"/>
    </location>
</feature>
<protein>
    <submittedName>
        <fullName evidence="5">Protein kinase C beta type</fullName>
    </submittedName>
</protein>
<sequence>MVAPQEALRGSPASRVASTNSTVSIGTTISTDSPVTTRPSSAAGSNGNRDAYEAVLKVVLLEYKNEPRFKTIYRSPSPQPSARSASPASSLGSRSPALVTSEKASKRHSWFGHSLTSGSELPKDALPKLKKVLQDIAMGSNKSIKDPLTKRSLMRLYNDILKPTSTITKGDELVVRFIGNASKEIQLCGDSYAKTDVYQQANTFISVFLGVLKSCKHSDDSIKKLLEYQKSMTPPTQVPVGHSNQKNGSLNVPRGSSDAQQQSQVRPTYRINEISSAKLIADLFGVDELTLQQDAIKLKDIAQEQVLAADLVALKKKLEKNEAVFNPDDFDTTDTYFFWKKQELNGIEDLLHKLGCPQEPPSSTPRFIPPDTRSTLVELLSRILTFVQSQNSNSLIPNNVQNIIDTCCRYWRINNTSMACLLYQAAHLSILKDPQNELDPDKTEQLFGLMYKRLGTDVDHEKWSKPDKKVWITNISNTYIQVMSSLRNALSAIYATKSPKFTPLLRILFEFVETDPFYDILLRNGLRTRWLKRLKNCILSTTEGKYIEILGGIPRDSTLDMLHIKDTAQQIYKHIQMLQKKFPKPLLDVIYIANEAAFLFIKLFSEDVKNMLGHVEHYAAKSGEAISYVDALDTHCELRDLRDIYEQVSTSKAPPLLLEKMFFKYLDELADYTCTRFLPVVKQSLEGDSFEPLDLHNGRGFSSSVLDIFKMINETFSLFRQYEWGNDIQIAYIYTKLLKSMSDSLVYYSSRCMRYAMEDLKDEDVSVSKEQAKKNSTWLFNEMRNAISDSKLTAPPPFSFKMRMCVILNNLSQMSKLLNDLEAQIDPEKIKDLVSGVDTYKKQINNVFTIRVVRAENIKPCGSDGFTNSYVVLIDPSRRKEIGKTKTVPKTLNPVYEQEFEIESKSDSPLSITATVWDNSSRMSSHDLCGRALLQLDPKKFRNDGIPEEICRDLDLQGSLVFQVSLESEKDDAIFSVGKAHRSIARTMERIYSMIVEKFSVFINHSFSRQTLKLVCGANGLRKPNAHEANDAIIPLFDYLNSNLKVLAGTLDTDLLINVMLQAWKGVLNSADDLLLPALASVKVLKSLSNNATWKNSLTNAMANVTNSVNIPGFGRALTHAEMECVFIWLNALCEFFHNDGAGPPMELLKEDHYQRLLLIPRHYDENVAELKREVERLTPLVLKAIKAKNFLGDDEEAMKRSNTVARSKTIAAYGTRQRRAETLKTLNHTDSGTSLFQIVTEDVLLRVLLAKDQKDFVSRRLTERERIAKSIATERLAKLAVQGRKGR</sequence>
<evidence type="ECO:0000259" key="2">
    <source>
        <dbReference type="PROSITE" id="PS50004"/>
    </source>
</evidence>